<accession>A0A147KCL1</accession>
<dbReference type="PATRIC" id="fig|1150625.3.peg.73"/>
<gene>
    <name evidence="2" type="ORF">Q75_00360</name>
</gene>
<sequence>MLKKFLELSDLETTISLRQKELMELEEKIEEKKRLLKQLNRNVRRYEENSSPREVAVTKQTKPVSEKKVGEIARTDLVRALESGRVPQSVIERLCDKRYSKETLDLNFPILREVTDMSKVEELKKDPTGRSRYYAKPITIHGKQYLLCAQWFDYSKTKLIRWIEKYG</sequence>
<organism evidence="2 3">
    <name type="scientific">Bacillus coahuilensis p1.1.43</name>
    <dbReference type="NCBI Taxonomy" id="1150625"/>
    <lineage>
        <taxon>Bacteria</taxon>
        <taxon>Bacillati</taxon>
        <taxon>Bacillota</taxon>
        <taxon>Bacilli</taxon>
        <taxon>Bacillales</taxon>
        <taxon>Bacillaceae</taxon>
        <taxon>Bacillus</taxon>
    </lineage>
</organism>
<evidence type="ECO:0000256" key="1">
    <source>
        <dbReference type="SAM" id="Coils"/>
    </source>
</evidence>
<dbReference type="STRING" id="1150625.Q75_00360"/>
<evidence type="ECO:0000313" key="3">
    <source>
        <dbReference type="Proteomes" id="UP000074108"/>
    </source>
</evidence>
<proteinExistence type="predicted"/>
<keyword evidence="1" id="KW-0175">Coiled coil</keyword>
<keyword evidence="3" id="KW-1185">Reference proteome</keyword>
<dbReference type="Proteomes" id="UP000074108">
    <property type="component" value="Unassembled WGS sequence"/>
</dbReference>
<dbReference type="EMBL" id="LDYG01000001">
    <property type="protein sequence ID" value="KUP09414.1"/>
    <property type="molecule type" value="Genomic_DNA"/>
</dbReference>
<reference evidence="2 3" key="1">
    <citation type="journal article" date="2016" name="Front. Microbiol.">
        <title>Microevolution Analysis of Bacillus coahuilensis Unveils Differences in Phosphorus Acquisition Strategies and Their Regulation.</title>
        <authorList>
            <person name="Gomez-Lunar Z."/>
            <person name="Hernandez-Gonzalez I."/>
            <person name="Rodriguez-Torres M.D."/>
            <person name="Souza V."/>
            <person name="Olmedo-Alvarez G."/>
        </authorList>
    </citation>
    <scope>NUCLEOTIDE SEQUENCE [LARGE SCALE GENOMIC DNA]</scope>
    <source>
        <strain evidence="3">p1.1.43</strain>
    </source>
</reference>
<protein>
    <submittedName>
        <fullName evidence="2">Uncharacterized protein</fullName>
    </submittedName>
</protein>
<feature type="coiled-coil region" evidence="1">
    <location>
        <begin position="8"/>
        <end position="49"/>
    </location>
</feature>
<dbReference type="AlphaFoldDB" id="A0A147KCL1"/>
<name>A0A147KCL1_9BACI</name>
<evidence type="ECO:0000313" key="2">
    <source>
        <dbReference type="EMBL" id="KUP09414.1"/>
    </source>
</evidence>
<dbReference type="RefSeq" id="WP_059349949.1">
    <property type="nucleotide sequence ID" value="NZ_LDYG01000001.1"/>
</dbReference>
<dbReference type="OrthoDB" id="877111at2"/>
<comment type="caution">
    <text evidence="2">The sequence shown here is derived from an EMBL/GenBank/DDBJ whole genome shotgun (WGS) entry which is preliminary data.</text>
</comment>